<evidence type="ECO:0000313" key="4">
    <source>
        <dbReference type="Proteomes" id="UP001165122"/>
    </source>
</evidence>
<feature type="region of interest" description="Disordered" evidence="1">
    <location>
        <begin position="185"/>
        <end position="207"/>
    </location>
</feature>
<evidence type="ECO:0000256" key="2">
    <source>
        <dbReference type="SAM" id="SignalP"/>
    </source>
</evidence>
<organism evidence="3 4">
    <name type="scientific">Triparma laevis f. longispina</name>
    <dbReference type="NCBI Taxonomy" id="1714387"/>
    <lineage>
        <taxon>Eukaryota</taxon>
        <taxon>Sar</taxon>
        <taxon>Stramenopiles</taxon>
        <taxon>Ochrophyta</taxon>
        <taxon>Bolidophyceae</taxon>
        <taxon>Parmales</taxon>
        <taxon>Triparmaceae</taxon>
        <taxon>Triparma</taxon>
    </lineage>
</organism>
<accession>A0A9W6ZR45</accession>
<dbReference type="EMBL" id="BRXW01000458">
    <property type="protein sequence ID" value="GMH56851.1"/>
    <property type="molecule type" value="Genomic_DNA"/>
</dbReference>
<comment type="caution">
    <text evidence="3">The sequence shown here is derived from an EMBL/GenBank/DDBJ whole genome shotgun (WGS) entry which is preliminary data.</text>
</comment>
<sequence length="556" mass="62189">MRFVALLFVMICSTPGSLTFLLPGVLRSRAFALRSQTEEKKGMSDVDRQVLNRLLEDNPEYLTNTEVQRLLGETEKISQQNLAAKKAYESTLPGSQKFSSSFMKFVGNFESESGAYFQKFTDLITSTVLSTFNSLETFALALQDSLNIASRSGYQLSSSSTYKNVTLLSDYVTALTSPFTEKLTSQTPSSLTTSNTRMLKSVSSTSSTTSRKRTLLKSTSYVRSTKIASEKKPLLLKTLNIATTPIKITEEAVRTTGKEEKGYRTKRVIERFDIGVGRLGNLLRQRKEDVKALRSVSSFREIATETVTETETENEEIIEFNVDLICDTLLSTPKWIPDSMDSTTLEKVSGEIYDVKFMEKGGGRKRLEEIEEVWGVDLLGWLEERGSGSVQLESVKSKSSNQVRKLNDPIPYSELFEEEDEEEPTTTINSLTDVEILDEISSNSIPFEIQTDANVDVVNTIPETLDSASTEFEEENYTTSTTKSSALTQKVDKLGGVALRALDMTFFVAEKVVEESPRVVEEVERVGIRVEEGLKDGDGEVGWKQLRQVKQGKNRY</sequence>
<keyword evidence="2" id="KW-0732">Signal</keyword>
<evidence type="ECO:0000313" key="3">
    <source>
        <dbReference type="EMBL" id="GMH56851.1"/>
    </source>
</evidence>
<dbReference type="AlphaFoldDB" id="A0A9W6ZR45"/>
<reference evidence="4" key="1">
    <citation type="journal article" date="2023" name="Commun. Biol.">
        <title>Genome analysis of Parmales, the sister group of diatoms, reveals the evolutionary specialization of diatoms from phago-mixotrophs to photoautotrophs.</title>
        <authorList>
            <person name="Ban H."/>
            <person name="Sato S."/>
            <person name="Yoshikawa S."/>
            <person name="Yamada K."/>
            <person name="Nakamura Y."/>
            <person name="Ichinomiya M."/>
            <person name="Sato N."/>
            <person name="Blanc-Mathieu R."/>
            <person name="Endo H."/>
            <person name="Kuwata A."/>
            <person name="Ogata H."/>
        </authorList>
    </citation>
    <scope>NUCLEOTIDE SEQUENCE [LARGE SCALE GENOMIC DNA]</scope>
    <source>
        <strain evidence="4">NIES 3700</strain>
    </source>
</reference>
<proteinExistence type="predicted"/>
<name>A0A9W6ZR45_9STRA</name>
<gene>
    <name evidence="3" type="ORF">TrLO_g11283</name>
</gene>
<evidence type="ECO:0000256" key="1">
    <source>
        <dbReference type="SAM" id="MobiDB-lite"/>
    </source>
</evidence>
<feature type="chain" id="PRO_5040941090" evidence="2">
    <location>
        <begin position="20"/>
        <end position="556"/>
    </location>
</feature>
<dbReference type="OrthoDB" id="10534710at2759"/>
<feature type="signal peptide" evidence="2">
    <location>
        <begin position="1"/>
        <end position="19"/>
    </location>
</feature>
<protein>
    <submittedName>
        <fullName evidence="3">Uncharacterized protein</fullName>
    </submittedName>
</protein>
<dbReference type="Proteomes" id="UP001165122">
    <property type="component" value="Unassembled WGS sequence"/>
</dbReference>
<keyword evidence="4" id="KW-1185">Reference proteome</keyword>